<reference evidence="1 3" key="1">
    <citation type="submission" date="2015-09" db="EMBL/GenBank/DDBJ databases">
        <authorList>
            <consortium name="Pathogen Informatics"/>
        </authorList>
    </citation>
    <scope>NUCLEOTIDE SEQUENCE [LARGE SCALE GENOMIC DNA]</scope>
    <source>
        <strain evidence="1 3">2789STDY5608891</strain>
    </source>
</reference>
<name>A0A173TFX0_EUBRA</name>
<dbReference type="EMBL" id="CYYA01000008">
    <property type="protein sequence ID" value="CUN01066.1"/>
    <property type="molecule type" value="Genomic_DNA"/>
</dbReference>
<organism evidence="1 3">
    <name type="scientific">Eubacterium ramulus</name>
    <dbReference type="NCBI Taxonomy" id="39490"/>
    <lineage>
        <taxon>Bacteria</taxon>
        <taxon>Bacillati</taxon>
        <taxon>Bacillota</taxon>
        <taxon>Clostridia</taxon>
        <taxon>Eubacteriales</taxon>
        <taxon>Eubacteriaceae</taxon>
        <taxon>Eubacterium</taxon>
    </lineage>
</organism>
<evidence type="ECO:0000313" key="1">
    <source>
        <dbReference type="EMBL" id="CUN01066.1"/>
    </source>
</evidence>
<dbReference type="GeneID" id="42786737"/>
<sequence>MRNVENKKSLFAGVGADSKYRCNLCGHLTKSYGQRCPHCGTVASIYTATDVTFDATSYR</sequence>
<accession>A0A173TFX0</accession>
<evidence type="ECO:0000313" key="4">
    <source>
        <dbReference type="Proteomes" id="UP000431304"/>
    </source>
</evidence>
<reference evidence="2 4" key="2">
    <citation type="journal article" date="2019" name="Nat. Med.">
        <title>A library of human gut bacterial isolates paired with longitudinal multiomics data enables mechanistic microbiome research.</title>
        <authorList>
            <person name="Poyet M."/>
            <person name="Groussin M."/>
            <person name="Gibbons S.M."/>
            <person name="Avila-Pacheco J."/>
            <person name="Jiang X."/>
            <person name="Kearney S.M."/>
            <person name="Perrotta A.R."/>
            <person name="Berdy B."/>
            <person name="Zhao S."/>
            <person name="Lieberman T.D."/>
            <person name="Swanson P.K."/>
            <person name="Smith M."/>
            <person name="Roesemann S."/>
            <person name="Alexander J.E."/>
            <person name="Rich S.A."/>
            <person name="Livny J."/>
            <person name="Vlamakis H."/>
            <person name="Clish C."/>
            <person name="Bullock K."/>
            <person name="Deik A."/>
            <person name="Scott J."/>
            <person name="Pierce K.A."/>
            <person name="Xavier R.J."/>
            <person name="Alm E.J."/>
        </authorList>
    </citation>
    <scope>NUCLEOTIDE SEQUENCE [LARGE SCALE GENOMIC DNA]</scope>
    <source>
        <strain evidence="2 4">BIOML-A3</strain>
    </source>
</reference>
<dbReference type="SUPFAM" id="SSF57802">
    <property type="entry name" value="Rubredoxin-like"/>
    <property type="match status" value="1"/>
</dbReference>
<protein>
    <submittedName>
        <fullName evidence="1">Uncharacterized protein</fullName>
    </submittedName>
</protein>
<evidence type="ECO:0000313" key="2">
    <source>
        <dbReference type="EMBL" id="MSD16695.1"/>
    </source>
</evidence>
<dbReference type="Proteomes" id="UP000095492">
    <property type="component" value="Unassembled WGS sequence"/>
</dbReference>
<dbReference type="EMBL" id="WKRA01000019">
    <property type="protein sequence ID" value="MSD16695.1"/>
    <property type="molecule type" value="Genomic_DNA"/>
</dbReference>
<gene>
    <name evidence="1" type="ORF">ERS852448_01461</name>
    <name evidence="2" type="ORF">GKE72_11575</name>
</gene>
<evidence type="ECO:0000313" key="3">
    <source>
        <dbReference type="Proteomes" id="UP000095492"/>
    </source>
</evidence>
<dbReference type="Proteomes" id="UP000431304">
    <property type="component" value="Unassembled WGS sequence"/>
</dbReference>
<dbReference type="AlphaFoldDB" id="A0A173TFX0"/>
<proteinExistence type="predicted"/>
<dbReference type="RefSeq" id="WP_021739329.1">
    <property type="nucleotide sequence ID" value="NZ_CABKSU010000062.1"/>
</dbReference>